<dbReference type="RefSeq" id="WP_229758018.1">
    <property type="nucleotide sequence ID" value="NZ_BMHE01000088.1"/>
</dbReference>
<dbReference type="SUPFAM" id="SSF88946">
    <property type="entry name" value="Sigma2 domain of RNA polymerase sigma factors"/>
    <property type="match status" value="1"/>
</dbReference>
<dbReference type="InterPro" id="IPR007627">
    <property type="entry name" value="RNA_pol_sigma70_r2"/>
</dbReference>
<dbReference type="InterPro" id="IPR036388">
    <property type="entry name" value="WH-like_DNA-bd_sf"/>
</dbReference>
<dbReference type="Proteomes" id="UP000615455">
    <property type="component" value="Unassembled WGS sequence"/>
</dbReference>
<dbReference type="Gene3D" id="1.10.1740.10">
    <property type="match status" value="1"/>
</dbReference>
<sequence length="265" mass="31031">MAFSVFSVLFCHNGSFAIVLLRRISSLEVRLYLINNVGGCLKRVQPGEQPSDYYKDFWDATAGITGRAFVYSCGEEEKLIQEHALIERILNGDESAFRELVTAYRHYVFHTIYAIVRHTKDAEDLSQDVWTRIYFSLPQYQKKGFKTWMTRIAVNRAIDFKRSASRKREDMTAEMEESVQASEPVMLHQHAVENEVIMNETAQLVRTRLHQIPPNYQDVLTAYYIQHQSYQDIADTQGITVKTVESKLYRAKQWLRKNWKEEDFL</sequence>
<dbReference type="EMBL" id="BMHE01000088">
    <property type="protein sequence ID" value="GGA16640.1"/>
    <property type="molecule type" value="Genomic_DNA"/>
</dbReference>
<evidence type="ECO:0008006" key="9">
    <source>
        <dbReference type="Google" id="ProtNLM"/>
    </source>
</evidence>
<reference evidence="8" key="1">
    <citation type="journal article" date="2019" name="Int. J. Syst. Evol. Microbiol.">
        <title>The Global Catalogue of Microorganisms (GCM) 10K type strain sequencing project: providing services to taxonomists for standard genome sequencing and annotation.</title>
        <authorList>
            <consortium name="The Broad Institute Genomics Platform"/>
            <consortium name="The Broad Institute Genome Sequencing Center for Infectious Disease"/>
            <person name="Wu L."/>
            <person name="Ma J."/>
        </authorList>
    </citation>
    <scope>NUCLEOTIDE SEQUENCE [LARGE SCALE GENOMIC DNA]</scope>
    <source>
        <strain evidence="8">CGMCC 1.15043</strain>
    </source>
</reference>
<evidence type="ECO:0000259" key="5">
    <source>
        <dbReference type="Pfam" id="PF04542"/>
    </source>
</evidence>
<evidence type="ECO:0000256" key="4">
    <source>
        <dbReference type="ARBA" id="ARBA00023163"/>
    </source>
</evidence>
<dbReference type="Pfam" id="PF04542">
    <property type="entry name" value="Sigma70_r2"/>
    <property type="match status" value="1"/>
</dbReference>
<keyword evidence="8" id="KW-1185">Reference proteome</keyword>
<dbReference type="InterPro" id="IPR013249">
    <property type="entry name" value="RNA_pol_sigma70_r4_t2"/>
</dbReference>
<comment type="similarity">
    <text evidence="1">Belongs to the sigma-70 factor family. ECF subfamily.</text>
</comment>
<comment type="caution">
    <text evidence="7">The sequence shown here is derived from an EMBL/GenBank/DDBJ whole genome shotgun (WGS) entry which is preliminary data.</text>
</comment>
<dbReference type="Gene3D" id="1.10.10.10">
    <property type="entry name" value="Winged helix-like DNA-binding domain superfamily/Winged helix DNA-binding domain"/>
    <property type="match status" value="1"/>
</dbReference>
<evidence type="ECO:0000256" key="1">
    <source>
        <dbReference type="ARBA" id="ARBA00010641"/>
    </source>
</evidence>
<dbReference type="SUPFAM" id="SSF88659">
    <property type="entry name" value="Sigma3 and sigma4 domains of RNA polymerase sigma factors"/>
    <property type="match status" value="1"/>
</dbReference>
<dbReference type="InterPro" id="IPR013324">
    <property type="entry name" value="RNA_pol_sigma_r3/r4-like"/>
</dbReference>
<keyword evidence="2" id="KW-0805">Transcription regulation</keyword>
<dbReference type="PANTHER" id="PTHR43133">
    <property type="entry name" value="RNA POLYMERASE ECF-TYPE SIGMA FACTO"/>
    <property type="match status" value="1"/>
</dbReference>
<evidence type="ECO:0000256" key="2">
    <source>
        <dbReference type="ARBA" id="ARBA00023015"/>
    </source>
</evidence>
<keyword evidence="3" id="KW-0731">Sigma factor</keyword>
<dbReference type="CDD" id="cd06171">
    <property type="entry name" value="Sigma70_r4"/>
    <property type="match status" value="1"/>
</dbReference>
<evidence type="ECO:0000313" key="8">
    <source>
        <dbReference type="Proteomes" id="UP000615455"/>
    </source>
</evidence>
<dbReference type="InterPro" id="IPR013325">
    <property type="entry name" value="RNA_pol_sigma_r2"/>
</dbReference>
<gene>
    <name evidence="7" type="ORF">GCM10008018_71410</name>
</gene>
<dbReference type="PANTHER" id="PTHR43133:SF51">
    <property type="entry name" value="RNA POLYMERASE SIGMA FACTOR"/>
    <property type="match status" value="1"/>
</dbReference>
<organism evidence="7 8">
    <name type="scientific">Paenibacillus marchantiophytorum</name>
    <dbReference type="NCBI Taxonomy" id="1619310"/>
    <lineage>
        <taxon>Bacteria</taxon>
        <taxon>Bacillati</taxon>
        <taxon>Bacillota</taxon>
        <taxon>Bacilli</taxon>
        <taxon>Bacillales</taxon>
        <taxon>Paenibacillaceae</taxon>
        <taxon>Paenibacillus</taxon>
    </lineage>
</organism>
<keyword evidence="4" id="KW-0804">Transcription</keyword>
<evidence type="ECO:0000313" key="7">
    <source>
        <dbReference type="EMBL" id="GGA16640.1"/>
    </source>
</evidence>
<dbReference type="NCBIfam" id="TIGR02937">
    <property type="entry name" value="sigma70-ECF"/>
    <property type="match status" value="1"/>
</dbReference>
<evidence type="ECO:0000259" key="6">
    <source>
        <dbReference type="Pfam" id="PF08281"/>
    </source>
</evidence>
<accession>A0ABQ1FJE9</accession>
<dbReference type="InterPro" id="IPR039425">
    <property type="entry name" value="RNA_pol_sigma-70-like"/>
</dbReference>
<evidence type="ECO:0000256" key="3">
    <source>
        <dbReference type="ARBA" id="ARBA00023082"/>
    </source>
</evidence>
<protein>
    <recommendedName>
        <fullName evidence="9">Sigma-70 family RNA polymerase sigma factor</fullName>
    </recommendedName>
</protein>
<dbReference type="InterPro" id="IPR014284">
    <property type="entry name" value="RNA_pol_sigma-70_dom"/>
</dbReference>
<name>A0ABQ1FJE9_9BACL</name>
<proteinExistence type="inferred from homology"/>
<feature type="domain" description="RNA polymerase sigma factor 70 region 4 type 2" evidence="6">
    <location>
        <begin position="203"/>
        <end position="255"/>
    </location>
</feature>
<dbReference type="Pfam" id="PF08281">
    <property type="entry name" value="Sigma70_r4_2"/>
    <property type="match status" value="1"/>
</dbReference>
<feature type="domain" description="RNA polymerase sigma-70 region 2" evidence="5">
    <location>
        <begin position="100"/>
        <end position="166"/>
    </location>
</feature>